<evidence type="ECO:0000256" key="7">
    <source>
        <dbReference type="SAM" id="MobiDB-lite"/>
    </source>
</evidence>
<dbReference type="GO" id="GO:0005829">
    <property type="term" value="C:cytosol"/>
    <property type="evidence" value="ECO:0007669"/>
    <property type="project" value="UniProtKB-SubCell"/>
</dbReference>
<dbReference type="NCBIfam" id="TIGR00208">
    <property type="entry name" value="fliS"/>
    <property type="match status" value="1"/>
</dbReference>
<dbReference type="Proteomes" id="UP000002030">
    <property type="component" value="Chromosome"/>
</dbReference>
<dbReference type="KEGG" id="tai:Taci_0827"/>
<keyword evidence="9" id="KW-1185">Reference proteome</keyword>
<reference evidence="8 9" key="1">
    <citation type="journal article" date="2009" name="Stand. Genomic Sci.">
        <title>Complete genome sequence of Thermanaerovibrio acidaminovorans type strain (Su883).</title>
        <authorList>
            <person name="Chovatia M."/>
            <person name="Sikorski J."/>
            <person name="Schroder M."/>
            <person name="Lapidus A."/>
            <person name="Nolan M."/>
            <person name="Tice H."/>
            <person name="Glavina Del Rio T."/>
            <person name="Copeland A."/>
            <person name="Cheng J.F."/>
            <person name="Lucas S."/>
            <person name="Chen F."/>
            <person name="Bruce D."/>
            <person name="Goodwin L."/>
            <person name="Pitluck S."/>
            <person name="Ivanova N."/>
            <person name="Mavromatis K."/>
            <person name="Ovchinnikova G."/>
            <person name="Pati A."/>
            <person name="Chen A."/>
            <person name="Palaniappan K."/>
            <person name="Land M."/>
            <person name="Hauser L."/>
            <person name="Chang Y.J."/>
            <person name="Jeffries C.D."/>
            <person name="Chain P."/>
            <person name="Saunders E."/>
            <person name="Detter J.C."/>
            <person name="Brettin T."/>
            <person name="Rohde M."/>
            <person name="Goker M."/>
            <person name="Spring S."/>
            <person name="Bristow J."/>
            <person name="Markowitz V."/>
            <person name="Hugenholtz P."/>
            <person name="Kyrpides N.C."/>
            <person name="Klenk H.P."/>
            <person name="Eisen J.A."/>
        </authorList>
    </citation>
    <scope>NUCLEOTIDE SEQUENCE [LARGE SCALE GENOMIC DNA]</scope>
    <source>
        <strain evidence="9">ATCC 49978 / DSM 6589 / Su883</strain>
    </source>
</reference>
<feature type="compositionally biased region" description="Basic and acidic residues" evidence="7">
    <location>
        <begin position="128"/>
        <end position="137"/>
    </location>
</feature>
<protein>
    <submittedName>
        <fullName evidence="8">Flagellar protein FliS</fullName>
    </submittedName>
</protein>
<keyword evidence="3" id="KW-0963">Cytoplasm</keyword>
<evidence type="ECO:0000313" key="8">
    <source>
        <dbReference type="EMBL" id="ACZ19060.1"/>
    </source>
</evidence>
<evidence type="ECO:0000256" key="5">
    <source>
        <dbReference type="ARBA" id="ARBA00023186"/>
    </source>
</evidence>
<dbReference type="SUPFAM" id="SSF101116">
    <property type="entry name" value="Flagellar export chaperone FliS"/>
    <property type="match status" value="1"/>
</dbReference>
<organism evidence="8 9">
    <name type="scientific">Thermanaerovibrio acidaminovorans (strain ATCC 49978 / DSM 6589 / Su883)</name>
    <name type="common">Selenomonas acidaminovorans</name>
    <dbReference type="NCBI Taxonomy" id="525903"/>
    <lineage>
        <taxon>Bacteria</taxon>
        <taxon>Thermotogati</taxon>
        <taxon>Synergistota</taxon>
        <taxon>Synergistia</taxon>
        <taxon>Synergistales</taxon>
        <taxon>Synergistaceae</taxon>
        <taxon>Thermanaerovibrio</taxon>
    </lineage>
</organism>
<name>D1B9V7_THEAS</name>
<dbReference type="GO" id="GO:0044780">
    <property type="term" value="P:bacterial-type flagellum assembly"/>
    <property type="evidence" value="ECO:0007669"/>
    <property type="project" value="InterPro"/>
</dbReference>
<evidence type="ECO:0000256" key="1">
    <source>
        <dbReference type="ARBA" id="ARBA00004514"/>
    </source>
</evidence>
<keyword evidence="8" id="KW-0966">Cell projection</keyword>
<keyword evidence="8" id="KW-0282">Flagellum</keyword>
<dbReference type="PANTHER" id="PTHR34773">
    <property type="entry name" value="FLAGELLAR SECRETION CHAPERONE FLIS"/>
    <property type="match status" value="1"/>
</dbReference>
<dbReference type="eggNOG" id="COG1516">
    <property type="taxonomic scope" value="Bacteria"/>
</dbReference>
<evidence type="ECO:0000313" key="9">
    <source>
        <dbReference type="Proteomes" id="UP000002030"/>
    </source>
</evidence>
<keyword evidence="5" id="KW-0143">Chaperone</keyword>
<dbReference type="AlphaFoldDB" id="D1B9V7"/>
<evidence type="ECO:0000256" key="4">
    <source>
        <dbReference type="ARBA" id="ARBA00022795"/>
    </source>
</evidence>
<comment type="similarity">
    <text evidence="2">Belongs to the FliS family.</text>
</comment>
<dbReference type="CDD" id="cd16098">
    <property type="entry name" value="FliS"/>
    <property type="match status" value="1"/>
</dbReference>
<dbReference type="Gene3D" id="1.20.120.340">
    <property type="entry name" value="Flagellar protein FliS"/>
    <property type="match status" value="1"/>
</dbReference>
<dbReference type="GO" id="GO:0071973">
    <property type="term" value="P:bacterial-type flagellum-dependent cell motility"/>
    <property type="evidence" value="ECO:0007669"/>
    <property type="project" value="TreeGrafter"/>
</dbReference>
<feature type="region of interest" description="Disordered" evidence="7">
    <location>
        <begin position="128"/>
        <end position="154"/>
    </location>
</feature>
<dbReference type="STRING" id="525903.Taci_0827"/>
<dbReference type="PATRIC" id="fig|525903.6.peg.828"/>
<gene>
    <name evidence="8" type="ordered locus">Taci_0827</name>
</gene>
<evidence type="ECO:0000256" key="3">
    <source>
        <dbReference type="ARBA" id="ARBA00022490"/>
    </source>
</evidence>
<dbReference type="EnsemblBacteria" id="ACZ19060">
    <property type="protein sequence ID" value="ACZ19060"/>
    <property type="gene ID" value="Taci_0827"/>
</dbReference>
<keyword evidence="4" id="KW-1005">Bacterial flagellum biogenesis</keyword>
<accession>D1B9V7</accession>
<dbReference type="RefSeq" id="WP_012869575.1">
    <property type="nucleotide sequence ID" value="NC_013522.1"/>
</dbReference>
<keyword evidence="8" id="KW-0969">Cilium</keyword>
<dbReference type="InterPro" id="IPR003713">
    <property type="entry name" value="FliS"/>
</dbReference>
<proteinExistence type="inferred from homology"/>
<feature type="compositionally biased region" description="Gly residues" evidence="7">
    <location>
        <begin position="145"/>
        <end position="154"/>
    </location>
</feature>
<evidence type="ECO:0000256" key="2">
    <source>
        <dbReference type="ARBA" id="ARBA00008787"/>
    </source>
</evidence>
<dbReference type="Pfam" id="PF02561">
    <property type="entry name" value="FliS"/>
    <property type="match status" value="1"/>
</dbReference>
<comment type="subcellular location">
    <subcellularLocation>
        <location evidence="1">Cytoplasm</location>
        <location evidence="1">Cytosol</location>
    </subcellularLocation>
</comment>
<feature type="coiled-coil region" evidence="6">
    <location>
        <begin position="43"/>
        <end position="70"/>
    </location>
</feature>
<dbReference type="PANTHER" id="PTHR34773:SF1">
    <property type="entry name" value="FLAGELLAR SECRETION CHAPERONE FLIS"/>
    <property type="match status" value="1"/>
</dbReference>
<dbReference type="InterPro" id="IPR036584">
    <property type="entry name" value="FliS_sf"/>
</dbReference>
<dbReference type="HOGENOM" id="CLU_080373_3_0_0"/>
<sequence>MDANVARRAQDMYRANQIQTATREQLLLLTYDIGIKACNGAIDAMERAQIERANEELKRAQAVVRELMVTLNMEQGGDVAKALLSLYDFFYNRLVEANVKKDPSIVREVLAMLEELRRTWVEAMEKIREEQTPKQPEHVATPSGSGLGGVNIAG</sequence>
<dbReference type="OrthoDB" id="1524959at2"/>
<evidence type="ECO:0000256" key="6">
    <source>
        <dbReference type="SAM" id="Coils"/>
    </source>
</evidence>
<keyword evidence="6" id="KW-0175">Coiled coil</keyword>
<dbReference type="EMBL" id="CP001818">
    <property type="protein sequence ID" value="ACZ19060.1"/>
    <property type="molecule type" value="Genomic_DNA"/>
</dbReference>